<organism evidence="1 2">
    <name type="scientific">Floricoccus penangensis</name>
    <dbReference type="NCBI Taxonomy" id="1859475"/>
    <lineage>
        <taxon>Bacteria</taxon>
        <taxon>Bacillati</taxon>
        <taxon>Bacillota</taxon>
        <taxon>Bacilli</taxon>
        <taxon>Lactobacillales</taxon>
        <taxon>Streptococcaceae</taxon>
        <taxon>Floricoccus</taxon>
    </lineage>
</organism>
<keyword evidence="2" id="KW-1185">Reference proteome</keyword>
<dbReference type="AlphaFoldDB" id="A0A9Q5JG70"/>
<dbReference type="Proteomes" id="UP000177273">
    <property type="component" value="Unassembled WGS sequence"/>
</dbReference>
<evidence type="ECO:0000313" key="1">
    <source>
        <dbReference type="EMBL" id="OFI46736.1"/>
    </source>
</evidence>
<name>A0A9Q5JG70_9LACT</name>
<evidence type="ECO:0000313" key="2">
    <source>
        <dbReference type="Proteomes" id="UP000177273"/>
    </source>
</evidence>
<dbReference type="EMBL" id="MKIQ01000027">
    <property type="protein sequence ID" value="OFI46736.1"/>
    <property type="molecule type" value="Genomic_DNA"/>
</dbReference>
<reference evidence="2" key="1">
    <citation type="submission" date="2016-09" db="EMBL/GenBank/DDBJ databases">
        <title>Draft genome sequence of a novel species of the family Streptococcaceae isolated from flowers.</title>
        <authorList>
            <person name="Chuah L.-O."/>
            <person name="Yap K.-P."/>
            <person name="Thong K.L."/>
            <person name="Liong M.T."/>
            <person name="Ahmad R."/>
            <person name="Rusul G."/>
        </authorList>
    </citation>
    <scope>NUCLEOTIDE SEQUENCE [LARGE SCALE GENOMIC DNA]</scope>
    <source>
        <strain evidence="2">HibF3</strain>
    </source>
</reference>
<sequence>MAVSEYENAWETIVVNKPFEKKLHIALGAIDSAIDDIDMKDYWHAKDILRSAIIEIANELNKGENNGIK</sequence>
<dbReference type="RefSeq" id="WP_070787869.1">
    <property type="nucleotide sequence ID" value="NZ_MKIQ01000027.1"/>
</dbReference>
<protein>
    <submittedName>
        <fullName evidence="1">Uncharacterized protein</fullName>
    </submittedName>
</protein>
<proteinExistence type="predicted"/>
<gene>
    <name evidence="1" type="ORF">BG262_02755</name>
</gene>
<comment type="caution">
    <text evidence="1">The sequence shown here is derived from an EMBL/GenBank/DDBJ whole genome shotgun (WGS) entry which is preliminary data.</text>
</comment>
<accession>A0A9Q5JG70</accession>